<evidence type="ECO:0000256" key="5">
    <source>
        <dbReference type="ARBA" id="ARBA00022989"/>
    </source>
</evidence>
<protein>
    <submittedName>
        <fullName evidence="8">Chromate transporter</fullName>
    </submittedName>
</protein>
<comment type="subcellular location">
    <subcellularLocation>
        <location evidence="1">Cell membrane</location>
        <topology evidence="1">Multi-pass membrane protein</topology>
    </subcellularLocation>
</comment>
<proteinExistence type="inferred from homology"/>
<dbReference type="InterPro" id="IPR052518">
    <property type="entry name" value="CHR_Transporter"/>
</dbReference>
<keyword evidence="5 7" id="KW-1133">Transmembrane helix</keyword>
<evidence type="ECO:0000256" key="6">
    <source>
        <dbReference type="ARBA" id="ARBA00023136"/>
    </source>
</evidence>
<reference evidence="8 9" key="1">
    <citation type="submission" date="2021-10" db="EMBL/GenBank/DDBJ databases">
        <title>Anaerobic single-cell dispensing facilitates the cultivation of human gut bacteria.</title>
        <authorList>
            <person name="Afrizal A."/>
        </authorList>
    </citation>
    <scope>NUCLEOTIDE SEQUENCE [LARGE SCALE GENOMIC DNA]</scope>
    <source>
        <strain evidence="8 9">CLA-AA-H246</strain>
    </source>
</reference>
<sequence length="189" mass="20413">MESKSKKTVLWKLFLSTFYLSTFTFGGGYVIVSLMKKKFVDEYHWIDENEMLDLVAIAQSAPGAVAVNGAIAVGYKLAGLTGVVTAVFGTLLPQFVIIAAISVCYQIFCKNFIVSQMLLGMQAGVGAVIAVVVYEMAGEVAKQKDAISWIIMAAAFLAATVFQVNVVYIVIASGLLGFLRSKYGKRKIS</sequence>
<evidence type="ECO:0000313" key="9">
    <source>
        <dbReference type="Proteomes" id="UP001299235"/>
    </source>
</evidence>
<keyword evidence="6 7" id="KW-0472">Membrane</keyword>
<keyword evidence="9" id="KW-1185">Reference proteome</keyword>
<dbReference type="RefSeq" id="WP_248835313.1">
    <property type="nucleotide sequence ID" value="NZ_JAJEQE010000021.1"/>
</dbReference>
<accession>A0ABS8EV99</accession>
<feature type="transmembrane region" description="Helical" evidence="7">
    <location>
        <begin position="83"/>
        <end position="105"/>
    </location>
</feature>
<organism evidence="8 9">
    <name type="scientific">Hominisplanchenecus faecis</name>
    <dbReference type="NCBI Taxonomy" id="2885351"/>
    <lineage>
        <taxon>Bacteria</taxon>
        <taxon>Bacillati</taxon>
        <taxon>Bacillota</taxon>
        <taxon>Clostridia</taxon>
        <taxon>Lachnospirales</taxon>
        <taxon>Lachnospiraceae</taxon>
        <taxon>Hominisplanchenecus</taxon>
    </lineage>
</organism>
<evidence type="ECO:0000256" key="3">
    <source>
        <dbReference type="ARBA" id="ARBA00022475"/>
    </source>
</evidence>
<feature type="transmembrane region" description="Helical" evidence="7">
    <location>
        <begin position="9"/>
        <end position="32"/>
    </location>
</feature>
<dbReference type="EMBL" id="JAJEQE010000021">
    <property type="protein sequence ID" value="MCC2149123.1"/>
    <property type="molecule type" value="Genomic_DNA"/>
</dbReference>
<feature type="transmembrane region" description="Helical" evidence="7">
    <location>
        <begin position="112"/>
        <end position="134"/>
    </location>
</feature>
<dbReference type="PANTHER" id="PTHR43663:SF1">
    <property type="entry name" value="CHROMATE TRANSPORTER"/>
    <property type="match status" value="1"/>
</dbReference>
<dbReference type="PANTHER" id="PTHR43663">
    <property type="entry name" value="CHROMATE TRANSPORT PROTEIN-RELATED"/>
    <property type="match status" value="1"/>
</dbReference>
<evidence type="ECO:0000256" key="1">
    <source>
        <dbReference type="ARBA" id="ARBA00004651"/>
    </source>
</evidence>
<dbReference type="InterPro" id="IPR003370">
    <property type="entry name" value="Chromate_transpt"/>
</dbReference>
<name>A0ABS8EV99_9FIRM</name>
<comment type="caution">
    <text evidence="8">The sequence shown here is derived from an EMBL/GenBank/DDBJ whole genome shotgun (WGS) entry which is preliminary data.</text>
</comment>
<keyword evidence="3" id="KW-1003">Cell membrane</keyword>
<dbReference type="Proteomes" id="UP001299235">
    <property type="component" value="Unassembled WGS sequence"/>
</dbReference>
<evidence type="ECO:0000256" key="2">
    <source>
        <dbReference type="ARBA" id="ARBA00005262"/>
    </source>
</evidence>
<feature type="transmembrane region" description="Helical" evidence="7">
    <location>
        <begin position="146"/>
        <end position="179"/>
    </location>
</feature>
<evidence type="ECO:0000256" key="7">
    <source>
        <dbReference type="SAM" id="Phobius"/>
    </source>
</evidence>
<keyword evidence="4 7" id="KW-0812">Transmembrane</keyword>
<dbReference type="Pfam" id="PF02417">
    <property type="entry name" value="Chromate_transp"/>
    <property type="match status" value="1"/>
</dbReference>
<evidence type="ECO:0000256" key="4">
    <source>
        <dbReference type="ARBA" id="ARBA00022692"/>
    </source>
</evidence>
<evidence type="ECO:0000313" key="8">
    <source>
        <dbReference type="EMBL" id="MCC2149123.1"/>
    </source>
</evidence>
<gene>
    <name evidence="8" type="ORF">LKD42_07615</name>
</gene>
<comment type="similarity">
    <text evidence="2">Belongs to the chromate ion transporter (CHR) (TC 2.A.51) family.</text>
</comment>